<dbReference type="KEGG" id="chrm:FYK34_08505"/>
<dbReference type="Proteomes" id="UP000322079">
    <property type="component" value="Chromosome"/>
</dbReference>
<evidence type="ECO:0000313" key="2">
    <source>
        <dbReference type="Proteomes" id="UP000322079"/>
    </source>
</evidence>
<name>A0A5C1DIS0_9NEIS</name>
<organism evidence="1 2">
    <name type="scientific">Chromobacterium paludis</name>
    <dbReference type="NCBI Taxonomy" id="2605945"/>
    <lineage>
        <taxon>Bacteria</taxon>
        <taxon>Pseudomonadati</taxon>
        <taxon>Pseudomonadota</taxon>
        <taxon>Betaproteobacteria</taxon>
        <taxon>Neisseriales</taxon>
        <taxon>Chromobacteriaceae</taxon>
        <taxon>Chromobacterium</taxon>
    </lineage>
</organism>
<protein>
    <submittedName>
        <fullName evidence="1">Uncharacterized protein</fullName>
    </submittedName>
</protein>
<gene>
    <name evidence="1" type="ORF">FYK34_08505</name>
</gene>
<proteinExistence type="predicted"/>
<dbReference type="RefSeq" id="WP_149295969.1">
    <property type="nucleotide sequence ID" value="NZ_CP043473.1"/>
</dbReference>
<sequence>MQYAVQRYAATRPWAKRVAQLYAQAVQAAEARKQMQDVIKRELERAAQVFDIPQSAIVTELALAEAWGHFARQGRVVSHLDDDLAKALAHTRQPGNLPDTLVLPADAFFLHVPGEGGAFVVHQPERRALLLTMVRMGFAPDGVNWLQAADQVELVRVEYPGELGPQLGEVEAGWQVLLAAVLNGLAMMTQSRLSLAKAWEAAAPAQWVADAAHPACAKTRQKARGLLLKSGFGEITFCRVEDLAPAEAYAMQGYWRRQAFGEDKAHSRLVWVAPR</sequence>
<dbReference type="AlphaFoldDB" id="A0A5C1DIS0"/>
<keyword evidence="2" id="KW-1185">Reference proteome</keyword>
<reference evidence="1 2" key="1">
    <citation type="submission" date="2019-08" db="EMBL/GenBank/DDBJ databases">
        <title>Chromobacterium paludis, a novel bacterium isolated from a Maryland marsh pond.</title>
        <authorList>
            <person name="Blackburn M.B."/>
            <person name="Gundersen-Rindal D.E."/>
        </authorList>
    </citation>
    <scope>NUCLEOTIDE SEQUENCE [LARGE SCALE GENOMIC DNA]</scope>
    <source>
        <strain evidence="2">IIBBL 257-1</strain>
    </source>
</reference>
<accession>A0A5C1DIS0</accession>
<dbReference type="EMBL" id="CP043473">
    <property type="protein sequence ID" value="QEL55608.1"/>
    <property type="molecule type" value="Genomic_DNA"/>
</dbReference>
<evidence type="ECO:0000313" key="1">
    <source>
        <dbReference type="EMBL" id="QEL55608.1"/>
    </source>
</evidence>